<sequence>MDGLSDWFWWAFALALFALEALIPGIFMLWLGFAALGVAVLHLLLPELSVTAQWIAFSLLSLVSVGIAWRLKKVRPVRATDQPHLNRRAEQLIGRVLPLERPIVDGRGRVKVGDAFWTVSGPDLPAGARVRVEAVEQGVLRVRPVE</sequence>
<feature type="domain" description="NfeD-like C-terminal" evidence="6">
    <location>
        <begin position="89"/>
        <end position="144"/>
    </location>
</feature>
<keyword evidence="2 5" id="KW-0812">Transmembrane</keyword>
<feature type="transmembrane region" description="Helical" evidence="5">
    <location>
        <begin position="7"/>
        <end position="31"/>
    </location>
</feature>
<accession>A0A7W8DDF2</accession>
<keyword evidence="4 5" id="KW-0472">Membrane</keyword>
<evidence type="ECO:0000313" key="7">
    <source>
        <dbReference type="EMBL" id="MBB5015091.1"/>
    </source>
</evidence>
<keyword evidence="3 5" id="KW-1133">Transmembrane helix</keyword>
<proteinExistence type="predicted"/>
<dbReference type="Gene3D" id="2.40.50.140">
    <property type="entry name" value="Nucleic acid-binding proteins"/>
    <property type="match status" value="1"/>
</dbReference>
<comment type="subcellular location">
    <subcellularLocation>
        <location evidence="1">Membrane</location>
        <topology evidence="1">Multi-pass membrane protein</topology>
    </subcellularLocation>
</comment>
<dbReference type="InterPro" id="IPR052165">
    <property type="entry name" value="Membrane_assoc_protease"/>
</dbReference>
<evidence type="ECO:0000256" key="1">
    <source>
        <dbReference type="ARBA" id="ARBA00004141"/>
    </source>
</evidence>
<dbReference type="InterPro" id="IPR002810">
    <property type="entry name" value="NfeD-like_C"/>
</dbReference>
<dbReference type="AlphaFoldDB" id="A0A7W8DDF2"/>
<dbReference type="EMBL" id="JACHHX010000005">
    <property type="protein sequence ID" value="MBB5015091.1"/>
    <property type="molecule type" value="Genomic_DNA"/>
</dbReference>
<name>A0A7W8DDF2_9GAMM</name>
<evidence type="ECO:0000256" key="3">
    <source>
        <dbReference type="ARBA" id="ARBA00022989"/>
    </source>
</evidence>
<keyword evidence="8" id="KW-1185">Reference proteome</keyword>
<dbReference type="InterPro" id="IPR012340">
    <property type="entry name" value="NA-bd_OB-fold"/>
</dbReference>
<organism evidence="7 8">
    <name type="scientific">Rehaibacterium terrae</name>
    <dbReference type="NCBI Taxonomy" id="1341696"/>
    <lineage>
        <taxon>Bacteria</taxon>
        <taxon>Pseudomonadati</taxon>
        <taxon>Pseudomonadota</taxon>
        <taxon>Gammaproteobacteria</taxon>
        <taxon>Lysobacterales</taxon>
        <taxon>Lysobacteraceae</taxon>
        <taxon>Rehaibacterium</taxon>
    </lineage>
</organism>
<dbReference type="GO" id="GO:0005886">
    <property type="term" value="C:plasma membrane"/>
    <property type="evidence" value="ECO:0007669"/>
    <property type="project" value="TreeGrafter"/>
</dbReference>
<protein>
    <recommendedName>
        <fullName evidence="6">NfeD-like C-terminal domain-containing protein</fullName>
    </recommendedName>
</protein>
<dbReference type="Pfam" id="PF01957">
    <property type="entry name" value="NfeD"/>
    <property type="match status" value="1"/>
</dbReference>
<evidence type="ECO:0000313" key="8">
    <source>
        <dbReference type="Proteomes" id="UP000519004"/>
    </source>
</evidence>
<reference evidence="7 8" key="1">
    <citation type="submission" date="2020-08" db="EMBL/GenBank/DDBJ databases">
        <title>Genomic Encyclopedia of Type Strains, Phase IV (KMG-IV): sequencing the most valuable type-strain genomes for metagenomic binning, comparative biology and taxonomic classification.</title>
        <authorList>
            <person name="Goeker M."/>
        </authorList>
    </citation>
    <scope>NUCLEOTIDE SEQUENCE [LARGE SCALE GENOMIC DNA]</scope>
    <source>
        <strain evidence="7 8">DSM 25897</strain>
    </source>
</reference>
<dbReference type="PANTHER" id="PTHR33507">
    <property type="entry name" value="INNER MEMBRANE PROTEIN YBBJ"/>
    <property type="match status" value="1"/>
</dbReference>
<dbReference type="Proteomes" id="UP000519004">
    <property type="component" value="Unassembled WGS sequence"/>
</dbReference>
<dbReference type="RefSeq" id="WP_183947663.1">
    <property type="nucleotide sequence ID" value="NZ_JACHHX010000005.1"/>
</dbReference>
<dbReference type="PANTHER" id="PTHR33507:SF3">
    <property type="entry name" value="INNER MEMBRANE PROTEIN YBBJ"/>
    <property type="match status" value="1"/>
</dbReference>
<evidence type="ECO:0000256" key="5">
    <source>
        <dbReference type="SAM" id="Phobius"/>
    </source>
</evidence>
<evidence type="ECO:0000256" key="2">
    <source>
        <dbReference type="ARBA" id="ARBA00022692"/>
    </source>
</evidence>
<gene>
    <name evidence="7" type="ORF">HNQ58_000972</name>
</gene>
<evidence type="ECO:0000256" key="4">
    <source>
        <dbReference type="ARBA" id="ARBA00023136"/>
    </source>
</evidence>
<feature type="transmembrane region" description="Helical" evidence="5">
    <location>
        <begin position="51"/>
        <end position="69"/>
    </location>
</feature>
<evidence type="ECO:0000259" key="6">
    <source>
        <dbReference type="Pfam" id="PF01957"/>
    </source>
</evidence>
<comment type="caution">
    <text evidence="7">The sequence shown here is derived from an EMBL/GenBank/DDBJ whole genome shotgun (WGS) entry which is preliminary data.</text>
</comment>